<gene>
    <name evidence="2" type="ORF">MPUL_09780</name>
</gene>
<proteinExistence type="predicted"/>
<keyword evidence="3" id="KW-1185">Reference proteome</keyword>
<dbReference type="InterPro" id="IPR050266">
    <property type="entry name" value="AB_hydrolase_sf"/>
</dbReference>
<dbReference type="Gene3D" id="3.40.50.1820">
    <property type="entry name" value="alpha/beta hydrolase"/>
    <property type="match status" value="1"/>
</dbReference>
<feature type="domain" description="AB hydrolase-1" evidence="1">
    <location>
        <begin position="16"/>
        <end position="268"/>
    </location>
</feature>
<accession>A0A7I7UFH4</accession>
<dbReference type="PANTHER" id="PTHR43798">
    <property type="entry name" value="MONOACYLGLYCEROL LIPASE"/>
    <property type="match status" value="1"/>
</dbReference>
<dbReference type="AlphaFoldDB" id="A0A7I7UFH4"/>
<organism evidence="2 3">
    <name type="scientific">Mycolicibacterium pulveris</name>
    <name type="common">Mycobacterium pulveris</name>
    <dbReference type="NCBI Taxonomy" id="36813"/>
    <lineage>
        <taxon>Bacteria</taxon>
        <taxon>Bacillati</taxon>
        <taxon>Actinomycetota</taxon>
        <taxon>Actinomycetes</taxon>
        <taxon>Mycobacteriales</taxon>
        <taxon>Mycobacteriaceae</taxon>
        <taxon>Mycolicibacterium</taxon>
    </lineage>
</organism>
<dbReference type="SUPFAM" id="SSF53474">
    <property type="entry name" value="alpha/beta-Hydrolases"/>
    <property type="match status" value="1"/>
</dbReference>
<dbReference type="RefSeq" id="WP_163897529.1">
    <property type="nucleotide sequence ID" value="NZ_AP022599.1"/>
</dbReference>
<dbReference type="InterPro" id="IPR000639">
    <property type="entry name" value="Epox_hydrolase-like"/>
</dbReference>
<protein>
    <submittedName>
        <fullName evidence="2">Alpha/beta hydrolase</fullName>
    </submittedName>
</protein>
<reference evidence="2 3" key="1">
    <citation type="journal article" date="2019" name="Emerg. Microbes Infect.">
        <title>Comprehensive subspecies identification of 175 nontuberculous mycobacteria species based on 7547 genomic profiles.</title>
        <authorList>
            <person name="Matsumoto Y."/>
            <person name="Kinjo T."/>
            <person name="Motooka D."/>
            <person name="Nabeya D."/>
            <person name="Jung N."/>
            <person name="Uechi K."/>
            <person name="Horii T."/>
            <person name="Iida T."/>
            <person name="Fujita J."/>
            <person name="Nakamura S."/>
        </authorList>
    </citation>
    <scope>NUCLEOTIDE SEQUENCE [LARGE SCALE GENOMIC DNA]</scope>
    <source>
        <strain evidence="2 3">JCM 6370</strain>
    </source>
</reference>
<dbReference type="InterPro" id="IPR029058">
    <property type="entry name" value="AB_hydrolase_fold"/>
</dbReference>
<dbReference type="PRINTS" id="PR00412">
    <property type="entry name" value="EPOXHYDRLASE"/>
</dbReference>
<dbReference type="PANTHER" id="PTHR43798:SF33">
    <property type="entry name" value="HYDROLASE, PUTATIVE (AFU_ORTHOLOGUE AFUA_2G14860)-RELATED"/>
    <property type="match status" value="1"/>
</dbReference>
<evidence type="ECO:0000313" key="3">
    <source>
        <dbReference type="Proteomes" id="UP000467252"/>
    </source>
</evidence>
<name>A0A7I7UFH4_MYCPV</name>
<keyword evidence="2" id="KW-0378">Hydrolase</keyword>
<dbReference type="InterPro" id="IPR000073">
    <property type="entry name" value="AB_hydrolase_1"/>
</dbReference>
<dbReference type="GO" id="GO:0046464">
    <property type="term" value="P:acylglycerol catabolic process"/>
    <property type="evidence" value="ECO:0007669"/>
    <property type="project" value="TreeGrafter"/>
</dbReference>
<dbReference type="Pfam" id="PF12697">
    <property type="entry name" value="Abhydrolase_6"/>
    <property type="match status" value="1"/>
</dbReference>
<evidence type="ECO:0000313" key="2">
    <source>
        <dbReference type="EMBL" id="BBY79820.1"/>
    </source>
</evidence>
<sequence>MTLRAPIHLGSGEPMLLLHPFMMSQSVWKDVAPLIAGVDVADPTAPATGRYEVYAPTMPGHNGGVKGRFFLDTVELADDMERRMDELGWDTAHIVGNSLGGWVAFELERRGRARTLTGIAPAGGWSRFTPAKFEIVFKFVAGLPVWLIAKALGPRALRLPFARQLAYVPVSAGPEGLSDEDLLVIIDDVTHCPAYYQLLLKSLLLPGLRELTESAAPVHLVICEKDRVLPHPRFTRHFTEHLPEHTEITHLDGVGHIPMFEAPERVAETIVEFVDRNAAPPPRKAVM</sequence>
<dbReference type="GO" id="GO:0016020">
    <property type="term" value="C:membrane"/>
    <property type="evidence" value="ECO:0007669"/>
    <property type="project" value="TreeGrafter"/>
</dbReference>
<dbReference type="GO" id="GO:0047372">
    <property type="term" value="F:monoacylglycerol lipase activity"/>
    <property type="evidence" value="ECO:0007669"/>
    <property type="project" value="TreeGrafter"/>
</dbReference>
<dbReference type="EMBL" id="AP022599">
    <property type="protein sequence ID" value="BBY79820.1"/>
    <property type="molecule type" value="Genomic_DNA"/>
</dbReference>
<dbReference type="Proteomes" id="UP000467252">
    <property type="component" value="Chromosome"/>
</dbReference>
<evidence type="ECO:0000259" key="1">
    <source>
        <dbReference type="Pfam" id="PF12697"/>
    </source>
</evidence>